<dbReference type="EMBL" id="CAJPDQ010000001">
    <property type="protein sequence ID" value="CAF9903319.1"/>
    <property type="molecule type" value="Genomic_DNA"/>
</dbReference>
<dbReference type="InterPro" id="IPR029071">
    <property type="entry name" value="Ubiquitin-like_domsf"/>
</dbReference>
<keyword evidence="1" id="KW-0833">Ubl conjugation pathway</keyword>
<dbReference type="OrthoDB" id="25887at2759"/>
<dbReference type="InterPro" id="IPR001012">
    <property type="entry name" value="UBX_dom"/>
</dbReference>
<evidence type="ECO:0000313" key="5">
    <source>
        <dbReference type="EMBL" id="CAF9903319.1"/>
    </source>
</evidence>
<dbReference type="GO" id="GO:0061025">
    <property type="term" value="P:membrane fusion"/>
    <property type="evidence" value="ECO:0007669"/>
    <property type="project" value="TreeGrafter"/>
</dbReference>
<protein>
    <submittedName>
        <fullName evidence="5">Uncharacterized protein</fullName>
    </submittedName>
</protein>
<gene>
    <name evidence="5" type="ORF">GOMPHAMPRED_000188</name>
</gene>
<dbReference type="PANTHER" id="PTHR23333:SF20">
    <property type="entry name" value="NSFL1 COFACTOR P47"/>
    <property type="match status" value="1"/>
</dbReference>
<feature type="region of interest" description="Disordered" evidence="2">
    <location>
        <begin position="43"/>
        <end position="128"/>
    </location>
</feature>
<dbReference type="PROSITE" id="PS51399">
    <property type="entry name" value="SEP"/>
    <property type="match status" value="1"/>
</dbReference>
<keyword evidence="6" id="KW-1185">Reference proteome</keyword>
<feature type="compositionally biased region" description="Low complexity" evidence="2">
    <location>
        <begin position="285"/>
        <end position="303"/>
    </location>
</feature>
<feature type="region of interest" description="Disordered" evidence="2">
    <location>
        <begin position="176"/>
        <end position="199"/>
    </location>
</feature>
<dbReference type="Gene3D" id="1.10.8.10">
    <property type="entry name" value="DNA helicase RuvA subunit, C-terminal domain"/>
    <property type="match status" value="1"/>
</dbReference>
<feature type="compositionally biased region" description="Acidic residues" evidence="2">
    <location>
        <begin position="117"/>
        <end position="127"/>
    </location>
</feature>
<feature type="region of interest" description="Disordered" evidence="2">
    <location>
        <begin position="261"/>
        <end position="314"/>
    </location>
</feature>
<feature type="domain" description="UBX" evidence="3">
    <location>
        <begin position="312"/>
        <end position="389"/>
    </location>
</feature>
<dbReference type="InterPro" id="IPR036241">
    <property type="entry name" value="NSFL1C_SEP_dom_sf"/>
</dbReference>
<dbReference type="Pfam" id="PF00789">
    <property type="entry name" value="UBX"/>
    <property type="match status" value="1"/>
</dbReference>
<feature type="compositionally biased region" description="Polar residues" evidence="2">
    <location>
        <begin position="58"/>
        <end position="68"/>
    </location>
</feature>
<evidence type="ECO:0000256" key="2">
    <source>
        <dbReference type="SAM" id="MobiDB-lite"/>
    </source>
</evidence>
<dbReference type="GO" id="GO:0007030">
    <property type="term" value="P:Golgi organization"/>
    <property type="evidence" value="ECO:0007669"/>
    <property type="project" value="TreeGrafter"/>
</dbReference>
<feature type="compositionally biased region" description="Low complexity" evidence="2">
    <location>
        <begin position="83"/>
        <end position="92"/>
    </location>
</feature>
<dbReference type="CDD" id="cd14273">
    <property type="entry name" value="UBA_TAP-C_like"/>
    <property type="match status" value="1"/>
</dbReference>
<dbReference type="CDD" id="cd01770">
    <property type="entry name" value="UBX_UBXN2"/>
    <property type="match status" value="1"/>
</dbReference>
<dbReference type="SMART" id="SM00553">
    <property type="entry name" value="SEP"/>
    <property type="match status" value="1"/>
</dbReference>
<dbReference type="AlphaFoldDB" id="A0A8H3EB97"/>
<dbReference type="FunFam" id="3.10.20.90:FF:000179">
    <property type="entry name" value="Plant UBX domain-containing protein 4"/>
    <property type="match status" value="1"/>
</dbReference>
<dbReference type="GO" id="GO:0043161">
    <property type="term" value="P:proteasome-mediated ubiquitin-dependent protein catabolic process"/>
    <property type="evidence" value="ECO:0007669"/>
    <property type="project" value="TreeGrafter"/>
</dbReference>
<dbReference type="Pfam" id="PF14555">
    <property type="entry name" value="UBA_4"/>
    <property type="match status" value="1"/>
</dbReference>
<dbReference type="Gene3D" id="3.10.20.90">
    <property type="entry name" value="Phosphatidylinositol 3-kinase Catalytic Subunit, Chain A, domain 1"/>
    <property type="match status" value="1"/>
</dbReference>
<evidence type="ECO:0000256" key="1">
    <source>
        <dbReference type="ARBA" id="ARBA00022786"/>
    </source>
</evidence>
<dbReference type="Pfam" id="PF08059">
    <property type="entry name" value="SEP"/>
    <property type="match status" value="1"/>
</dbReference>
<dbReference type="PROSITE" id="PS50033">
    <property type="entry name" value="UBX"/>
    <property type="match status" value="1"/>
</dbReference>
<dbReference type="PANTHER" id="PTHR23333">
    <property type="entry name" value="UBX DOMAIN CONTAINING PROTEIN"/>
    <property type="match status" value="1"/>
</dbReference>
<dbReference type="InterPro" id="IPR009060">
    <property type="entry name" value="UBA-like_sf"/>
</dbReference>
<dbReference type="GO" id="GO:0043130">
    <property type="term" value="F:ubiquitin binding"/>
    <property type="evidence" value="ECO:0007669"/>
    <property type="project" value="TreeGrafter"/>
</dbReference>
<dbReference type="GO" id="GO:0031468">
    <property type="term" value="P:nuclear membrane reassembly"/>
    <property type="evidence" value="ECO:0007669"/>
    <property type="project" value="TreeGrafter"/>
</dbReference>
<dbReference type="InterPro" id="IPR012989">
    <property type="entry name" value="SEP_domain"/>
</dbReference>
<evidence type="ECO:0000259" key="3">
    <source>
        <dbReference type="PROSITE" id="PS50033"/>
    </source>
</evidence>
<dbReference type="Gene3D" id="3.30.420.210">
    <property type="entry name" value="SEP domain"/>
    <property type="match status" value="1"/>
</dbReference>
<dbReference type="SUPFAM" id="SSF46934">
    <property type="entry name" value="UBA-like"/>
    <property type="match status" value="1"/>
</dbReference>
<evidence type="ECO:0000313" key="6">
    <source>
        <dbReference type="Proteomes" id="UP000664169"/>
    </source>
</evidence>
<dbReference type="GO" id="GO:0005829">
    <property type="term" value="C:cytosol"/>
    <property type="evidence" value="ECO:0007669"/>
    <property type="project" value="TreeGrafter"/>
</dbReference>
<dbReference type="SUPFAM" id="SSF102848">
    <property type="entry name" value="NSFL1 (p97 ATPase) cofactor p47, SEP domain"/>
    <property type="match status" value="1"/>
</dbReference>
<feature type="domain" description="SEP" evidence="4">
    <location>
        <begin position="202"/>
        <end position="267"/>
    </location>
</feature>
<comment type="caution">
    <text evidence="5">The sequence shown here is derived from an EMBL/GenBank/DDBJ whole genome shotgun (WGS) entry which is preliminary data.</text>
</comment>
<name>A0A8H3EB97_9LECA</name>
<evidence type="ECO:0000259" key="4">
    <source>
        <dbReference type="PROSITE" id="PS51399"/>
    </source>
</evidence>
<dbReference type="GO" id="GO:0000045">
    <property type="term" value="P:autophagosome assembly"/>
    <property type="evidence" value="ECO:0007669"/>
    <property type="project" value="TreeGrafter"/>
</dbReference>
<dbReference type="SUPFAM" id="SSF54236">
    <property type="entry name" value="Ubiquitin-like"/>
    <property type="match status" value="1"/>
</dbReference>
<dbReference type="FunFam" id="3.30.420.210:FF:000002">
    <property type="entry name" value="UBX domain-containing protein 1"/>
    <property type="match status" value="1"/>
</dbReference>
<sequence>MSGSLSQDEQDSLTVQLCQATGLEAQTAAQYLRENDWDLEAAANNYFGGQNDDADNQPEASEQSSGPRTLSGAPAPQAIPTVSSAEPSSRSSASRKKFATLGDLSKSNQTGHGHDHDDDDDDDEDQDLFAGGEKSALAVQNPDDLKRKLIEKARKAQPRPGAEENQPRQTHFRGAARTLGGDDAPSQVIEDPEANTPRPPERVERVLHFWSNGFSIDEGPLYETSNPQNAMMLEMIRRGRAPLSLMNIQQNQEVDVRLEEHDTPYQQPKKKYKPFEGSGQRLGSPVPGATAPTQAPTSSAPIAETPKHTIDESQPSISLQIRLADGTRLVSRFNTSTTIGDVYEFVQASNSESQARSWILMTTFPSKELSDKSAKLEDTNELKKGGVIVQKWT</sequence>
<accession>A0A8H3EB97</accession>
<organism evidence="5 6">
    <name type="scientific">Gomphillus americanus</name>
    <dbReference type="NCBI Taxonomy" id="1940652"/>
    <lineage>
        <taxon>Eukaryota</taxon>
        <taxon>Fungi</taxon>
        <taxon>Dikarya</taxon>
        <taxon>Ascomycota</taxon>
        <taxon>Pezizomycotina</taxon>
        <taxon>Lecanoromycetes</taxon>
        <taxon>OSLEUM clade</taxon>
        <taxon>Ostropomycetidae</taxon>
        <taxon>Ostropales</taxon>
        <taxon>Graphidaceae</taxon>
        <taxon>Gomphilloideae</taxon>
        <taxon>Gomphillus</taxon>
    </lineage>
</organism>
<dbReference type="SMART" id="SM00166">
    <property type="entry name" value="UBX"/>
    <property type="match status" value="1"/>
</dbReference>
<reference evidence="5" key="1">
    <citation type="submission" date="2021-03" db="EMBL/GenBank/DDBJ databases">
        <authorList>
            <person name="Tagirdzhanova G."/>
        </authorList>
    </citation>
    <scope>NUCLEOTIDE SEQUENCE</scope>
</reference>
<dbReference type="GO" id="GO:0005634">
    <property type="term" value="C:nucleus"/>
    <property type="evidence" value="ECO:0007669"/>
    <property type="project" value="TreeGrafter"/>
</dbReference>
<dbReference type="Proteomes" id="UP000664169">
    <property type="component" value="Unassembled WGS sequence"/>
</dbReference>
<proteinExistence type="predicted"/>